<dbReference type="SMART" id="SM00534">
    <property type="entry name" value="MUTSac"/>
    <property type="match status" value="1"/>
</dbReference>
<dbReference type="Gene3D" id="3.40.50.300">
    <property type="entry name" value="P-loop containing nucleotide triphosphate hydrolases"/>
    <property type="match status" value="1"/>
</dbReference>
<feature type="transmembrane region" description="Helical" evidence="4">
    <location>
        <begin position="53"/>
        <end position="72"/>
    </location>
</feature>
<feature type="domain" description="DNA mismatch repair proteins mutS family" evidence="5">
    <location>
        <begin position="421"/>
        <end position="601"/>
    </location>
</feature>
<dbReference type="GO" id="GO:0006298">
    <property type="term" value="P:mismatch repair"/>
    <property type="evidence" value="ECO:0007669"/>
    <property type="project" value="InterPro"/>
</dbReference>
<keyword evidence="4" id="KW-0812">Transmembrane</keyword>
<keyword evidence="2" id="KW-0067">ATP-binding</keyword>
<dbReference type="SUPFAM" id="SSF52540">
    <property type="entry name" value="P-loop containing nucleoside triphosphate hydrolases"/>
    <property type="match status" value="1"/>
</dbReference>
<evidence type="ECO:0000259" key="5">
    <source>
        <dbReference type="SMART" id="SM00534"/>
    </source>
</evidence>
<evidence type="ECO:0000256" key="2">
    <source>
        <dbReference type="ARBA" id="ARBA00022840"/>
    </source>
</evidence>
<keyword evidence="4" id="KW-0472">Membrane</keyword>
<protein>
    <submittedName>
        <fullName evidence="6">MutS domain III</fullName>
    </submittedName>
</protein>
<dbReference type="InterPro" id="IPR000432">
    <property type="entry name" value="DNA_mismatch_repair_MutS_C"/>
</dbReference>
<evidence type="ECO:0000256" key="3">
    <source>
        <dbReference type="ARBA" id="ARBA00023125"/>
    </source>
</evidence>
<gene>
    <name evidence="6" type="ORF">SAMN03080606_01332</name>
</gene>
<keyword evidence="1" id="KW-0547">Nucleotide-binding</keyword>
<dbReference type="CDD" id="cd03283">
    <property type="entry name" value="ABC_MutS-like"/>
    <property type="match status" value="1"/>
</dbReference>
<dbReference type="GO" id="GO:0005524">
    <property type="term" value="F:ATP binding"/>
    <property type="evidence" value="ECO:0007669"/>
    <property type="project" value="UniProtKB-KW"/>
</dbReference>
<feature type="transmembrane region" description="Helical" evidence="4">
    <location>
        <begin position="211"/>
        <end position="233"/>
    </location>
</feature>
<dbReference type="InterPro" id="IPR036187">
    <property type="entry name" value="DNA_mismatch_repair_MutS_sf"/>
</dbReference>
<proteinExistence type="predicted"/>
<dbReference type="InterPro" id="IPR045076">
    <property type="entry name" value="MutS"/>
</dbReference>
<dbReference type="Proteomes" id="UP000198636">
    <property type="component" value="Unassembled WGS sequence"/>
</dbReference>
<dbReference type="SUPFAM" id="SSF48334">
    <property type="entry name" value="DNA repair protein MutS, domain III"/>
    <property type="match status" value="1"/>
</dbReference>
<dbReference type="Pfam" id="PF00488">
    <property type="entry name" value="MutS_V"/>
    <property type="match status" value="1"/>
</dbReference>
<organism evidence="6 7">
    <name type="scientific">Alkaliphilus peptidifermentans DSM 18978</name>
    <dbReference type="NCBI Taxonomy" id="1120976"/>
    <lineage>
        <taxon>Bacteria</taxon>
        <taxon>Bacillati</taxon>
        <taxon>Bacillota</taxon>
        <taxon>Clostridia</taxon>
        <taxon>Peptostreptococcales</taxon>
        <taxon>Natronincolaceae</taxon>
        <taxon>Alkaliphilus</taxon>
    </lineage>
</organism>
<dbReference type="STRING" id="1120976.SAMN03080606_01332"/>
<dbReference type="GO" id="GO:0005829">
    <property type="term" value="C:cytosol"/>
    <property type="evidence" value="ECO:0007669"/>
    <property type="project" value="TreeGrafter"/>
</dbReference>
<sequence length="601" mass="69355">MKNIHEAYQKRYSYYDKLSIKLTKDINLISNMRLLLFIIAAITLYILRNSSFTIIWAIIAIAMLIFVNLIWLHQSNKNKHKYVSHLKFINDKGLKRLKGEWNKFDDVGVEFSDSNHPFLNDLDIFGQGSLFQMINETKTQMGRKALAKILTATECNKEIIVKNQQAIKELSKKRWWRQRLAVEGMMIEGKDISNEDLVNWGTAKNQIYRSFGIIILIRALPIMLMISLVAAFFLEQITFKIPIYLFLLNSSIIGLNIKNINNELNKVLKYKNQIKKYKRIIIHFEKELFQSEYIKELKKGLINDNGKTAVVQLKKLERLVDSILNRTNFVFFPINIILLWDYQCLIALEKWRSQSGGLIKEWLNSIGEIEGLSSLALIPYENPNWVYPSITDKPSNFTAIKMGHPLLGNKQVYNDISFGDAKVLLITGSNMSGKSTLLRSAGINLVLAYAGVPVCANYFELSIMNVYTCMRISDNLEKSISSFYAELLRIKSIVEAGKGHKPVFFLLDEIFKGTNSQDRHLGAKLLIKQLYENGAIGFVSTHDLELADMERETNEKLINYHFQEHYKNNEIFFDYRLRRGVSTTRNALYLMRLAGVETGYN</sequence>
<dbReference type="PANTHER" id="PTHR11361">
    <property type="entry name" value="DNA MISMATCH REPAIR PROTEIN MUTS FAMILY MEMBER"/>
    <property type="match status" value="1"/>
</dbReference>
<reference evidence="6 7" key="1">
    <citation type="submission" date="2016-10" db="EMBL/GenBank/DDBJ databases">
        <authorList>
            <person name="de Groot N.N."/>
        </authorList>
    </citation>
    <scope>NUCLEOTIDE SEQUENCE [LARGE SCALE GENOMIC DNA]</scope>
    <source>
        <strain evidence="6 7">DSM 18978</strain>
    </source>
</reference>
<dbReference type="GO" id="GO:0030983">
    <property type="term" value="F:mismatched DNA binding"/>
    <property type="evidence" value="ECO:0007669"/>
    <property type="project" value="InterPro"/>
</dbReference>
<dbReference type="GO" id="GO:0140664">
    <property type="term" value="F:ATP-dependent DNA damage sensor activity"/>
    <property type="evidence" value="ECO:0007669"/>
    <property type="project" value="InterPro"/>
</dbReference>
<keyword evidence="4" id="KW-1133">Transmembrane helix</keyword>
<dbReference type="InterPro" id="IPR027417">
    <property type="entry name" value="P-loop_NTPase"/>
</dbReference>
<dbReference type="RefSeq" id="WP_091541396.1">
    <property type="nucleotide sequence ID" value="NZ_FMUS01000006.1"/>
</dbReference>
<dbReference type="PANTHER" id="PTHR11361:SF99">
    <property type="entry name" value="DNA MISMATCH REPAIR PROTEIN"/>
    <property type="match status" value="1"/>
</dbReference>
<dbReference type="EMBL" id="FMUS01000006">
    <property type="protein sequence ID" value="SCY33955.1"/>
    <property type="molecule type" value="Genomic_DNA"/>
</dbReference>
<keyword evidence="7" id="KW-1185">Reference proteome</keyword>
<name>A0A1G5F3X4_9FIRM</name>
<keyword evidence="3" id="KW-0238">DNA-binding</keyword>
<evidence type="ECO:0000256" key="4">
    <source>
        <dbReference type="SAM" id="Phobius"/>
    </source>
</evidence>
<accession>A0A1G5F3X4</accession>
<evidence type="ECO:0000256" key="1">
    <source>
        <dbReference type="ARBA" id="ARBA00022741"/>
    </source>
</evidence>
<feature type="transmembrane region" description="Helical" evidence="4">
    <location>
        <begin position="26"/>
        <end position="47"/>
    </location>
</feature>
<evidence type="ECO:0000313" key="7">
    <source>
        <dbReference type="Proteomes" id="UP000198636"/>
    </source>
</evidence>
<dbReference type="OrthoDB" id="9802448at2"/>
<evidence type="ECO:0000313" key="6">
    <source>
        <dbReference type="EMBL" id="SCY33955.1"/>
    </source>
</evidence>
<dbReference type="AlphaFoldDB" id="A0A1G5F3X4"/>
<dbReference type="Gene3D" id="1.10.1420.10">
    <property type="match status" value="1"/>
</dbReference>